<evidence type="ECO:0000313" key="3">
    <source>
        <dbReference type="Proteomes" id="UP000018087"/>
    </source>
</evidence>
<keyword evidence="3" id="KW-1185">Reference proteome</keyword>
<evidence type="ECO:0000256" key="1">
    <source>
        <dbReference type="SAM" id="Phobius"/>
    </source>
</evidence>
<gene>
    <name evidence="2" type="ORF">HMPREF1624_08442</name>
</gene>
<feature type="transmembrane region" description="Helical" evidence="1">
    <location>
        <begin position="154"/>
        <end position="173"/>
    </location>
</feature>
<dbReference type="AlphaFoldDB" id="U7PL23"/>
<sequence length="286" mass="30451">MLLHAPANPTPSYLFGFRFPIYVHGVRLTLISIISFLFPDSVRTWYDPKPATERRAKRGATGIYAVAAVPDLEAASTAHSTTSPTTPATANYDSPDGFRDFLAGTALVVLQLCELEVAITVFVLVLCFEMAVRNAVLCPHAVYTLAYKMSFSPIPSYVIGTMFLGIGVLSLVAPEADYAVFGLPLEGQAKAKTDGAAASSTTGTASPMVLAKGARDLAFGLTYVALQYRGLDEAITVFSAVLCIVALSDGAIVWQYGGPALKSKAWSHWGGLVAFAAWVAWRAGLF</sequence>
<protein>
    <submittedName>
        <fullName evidence="2">Uncharacterized protein</fullName>
    </submittedName>
</protein>
<dbReference type="Pfam" id="PF14087">
    <property type="entry name" value="DUF4267"/>
    <property type="match status" value="1"/>
</dbReference>
<feature type="transmembrane region" description="Helical" evidence="1">
    <location>
        <begin position="101"/>
        <end position="128"/>
    </location>
</feature>
<organism evidence="2 3">
    <name type="scientific">Sporothrix schenckii (strain ATCC 58251 / de Perez 2211183)</name>
    <name type="common">Rose-picker's disease fungus</name>
    <dbReference type="NCBI Taxonomy" id="1391915"/>
    <lineage>
        <taxon>Eukaryota</taxon>
        <taxon>Fungi</taxon>
        <taxon>Dikarya</taxon>
        <taxon>Ascomycota</taxon>
        <taxon>Pezizomycotina</taxon>
        <taxon>Sordariomycetes</taxon>
        <taxon>Sordariomycetidae</taxon>
        <taxon>Ophiostomatales</taxon>
        <taxon>Ophiostomataceae</taxon>
        <taxon>Sporothrix</taxon>
    </lineage>
</organism>
<feature type="transmembrane region" description="Helical" evidence="1">
    <location>
        <begin position="266"/>
        <end position="284"/>
    </location>
</feature>
<feature type="transmembrane region" description="Helical" evidence="1">
    <location>
        <begin position="21"/>
        <end position="38"/>
    </location>
</feature>
<dbReference type="EMBL" id="KI440855">
    <property type="protein sequence ID" value="ERS95230.1"/>
    <property type="molecule type" value="Genomic_DNA"/>
</dbReference>
<proteinExistence type="predicted"/>
<evidence type="ECO:0000313" key="2">
    <source>
        <dbReference type="EMBL" id="ERS95230.1"/>
    </source>
</evidence>
<accession>U7PL23</accession>
<dbReference type="Proteomes" id="UP000018087">
    <property type="component" value="Unassembled WGS sequence"/>
</dbReference>
<reference evidence="3" key="1">
    <citation type="journal article" date="2014" name="Genome Announc.">
        <title>Genome sequence of the pathogenic fungus Sporothrix schenckii (ATCC 58251).</title>
        <authorList>
            <person name="Cuomo C.A."/>
            <person name="Rodriguez-Del Valle N."/>
            <person name="Perez-Sanchez L."/>
            <person name="Abouelleil A."/>
            <person name="Goldberg J."/>
            <person name="Young S."/>
            <person name="Zeng Q."/>
            <person name="Birren B.W."/>
        </authorList>
    </citation>
    <scope>NUCLEOTIDE SEQUENCE [LARGE SCALE GENOMIC DNA]</scope>
    <source>
        <strain evidence="3">ATCC 58251 / de Perez 2211183</strain>
    </source>
</reference>
<keyword evidence="1" id="KW-0812">Transmembrane</keyword>
<dbReference type="STRING" id="1391915.U7PL23"/>
<dbReference type="eggNOG" id="ENOG502STIN">
    <property type="taxonomic scope" value="Eukaryota"/>
</dbReference>
<name>U7PL23_SPOS1</name>
<keyword evidence="1" id="KW-1133">Transmembrane helix</keyword>
<dbReference type="HOGENOM" id="CLU_973773_0_0_1"/>
<dbReference type="InterPro" id="IPR025363">
    <property type="entry name" value="DUF4267"/>
</dbReference>
<feature type="transmembrane region" description="Helical" evidence="1">
    <location>
        <begin position="234"/>
        <end position="254"/>
    </location>
</feature>
<dbReference type="OrthoDB" id="5070419at2759"/>
<keyword evidence="1" id="KW-0472">Membrane</keyword>